<feature type="transmembrane region" description="Helical" evidence="7">
    <location>
        <begin position="167"/>
        <end position="187"/>
    </location>
</feature>
<accession>A0A540VDU9</accession>
<dbReference type="SUPFAM" id="SSF161098">
    <property type="entry name" value="MetI-like"/>
    <property type="match status" value="1"/>
</dbReference>
<name>A0A540VDU9_9CHLR</name>
<dbReference type="PANTHER" id="PTHR43744">
    <property type="entry name" value="ABC TRANSPORTER PERMEASE PROTEIN MG189-RELATED-RELATED"/>
    <property type="match status" value="1"/>
</dbReference>
<protein>
    <submittedName>
        <fullName evidence="9">Carbohydrate ABC transporter permease</fullName>
    </submittedName>
</protein>
<keyword evidence="3" id="KW-1003">Cell membrane</keyword>
<evidence type="ECO:0000256" key="6">
    <source>
        <dbReference type="ARBA" id="ARBA00023136"/>
    </source>
</evidence>
<evidence type="ECO:0000313" key="10">
    <source>
        <dbReference type="Proteomes" id="UP000317371"/>
    </source>
</evidence>
<evidence type="ECO:0000256" key="1">
    <source>
        <dbReference type="ARBA" id="ARBA00004651"/>
    </source>
</evidence>
<dbReference type="InterPro" id="IPR035906">
    <property type="entry name" value="MetI-like_sf"/>
</dbReference>
<evidence type="ECO:0000256" key="3">
    <source>
        <dbReference type="ARBA" id="ARBA00022475"/>
    </source>
</evidence>
<dbReference type="Proteomes" id="UP000317371">
    <property type="component" value="Unassembled WGS sequence"/>
</dbReference>
<dbReference type="PROSITE" id="PS50928">
    <property type="entry name" value="ABC_TM1"/>
    <property type="match status" value="1"/>
</dbReference>
<dbReference type="PANTHER" id="PTHR43744:SF12">
    <property type="entry name" value="ABC TRANSPORTER PERMEASE PROTEIN MG189-RELATED"/>
    <property type="match status" value="1"/>
</dbReference>
<feature type="transmembrane region" description="Helical" evidence="7">
    <location>
        <begin position="208"/>
        <end position="230"/>
    </location>
</feature>
<evidence type="ECO:0000256" key="7">
    <source>
        <dbReference type="RuleBase" id="RU363032"/>
    </source>
</evidence>
<comment type="similarity">
    <text evidence="7">Belongs to the binding-protein-dependent transport system permease family.</text>
</comment>
<comment type="subcellular location">
    <subcellularLocation>
        <location evidence="1 7">Cell membrane</location>
        <topology evidence="1 7">Multi-pass membrane protein</topology>
    </subcellularLocation>
</comment>
<keyword evidence="4 7" id="KW-0812">Transmembrane</keyword>
<gene>
    <name evidence="9" type="ORF">FKZ61_14115</name>
</gene>
<dbReference type="OrthoDB" id="9795403at2"/>
<dbReference type="AlphaFoldDB" id="A0A540VDU9"/>
<feature type="transmembrane region" description="Helical" evidence="7">
    <location>
        <begin position="31"/>
        <end position="54"/>
    </location>
</feature>
<feature type="transmembrane region" description="Helical" evidence="7">
    <location>
        <begin position="265"/>
        <end position="287"/>
    </location>
</feature>
<comment type="caution">
    <text evidence="9">The sequence shown here is derived from an EMBL/GenBank/DDBJ whole genome shotgun (WGS) entry which is preliminary data.</text>
</comment>
<keyword evidence="10" id="KW-1185">Reference proteome</keyword>
<dbReference type="RefSeq" id="WP_141610793.1">
    <property type="nucleotide sequence ID" value="NZ_VIGC02000018.1"/>
</dbReference>
<dbReference type="InParanoid" id="A0A540VDU9"/>
<dbReference type="EMBL" id="VIGC01000018">
    <property type="protein sequence ID" value="TQE94941.1"/>
    <property type="molecule type" value="Genomic_DNA"/>
</dbReference>
<proteinExistence type="inferred from homology"/>
<dbReference type="InterPro" id="IPR000515">
    <property type="entry name" value="MetI-like"/>
</dbReference>
<sequence>MSTISERKGPVPALAARPTASRWSRRRLSRLLWAGFWYLVLSFFGVVLALPLAWLVSTSLKTGAQTFLMPPKWIPDPIVWENYPQAFQAVPFAKYFWNTAQIVVLATVGTLLTASMAAFAFARLRFPFREPLFMLVLSTIMLPAIVTLIPTFIVFRTLKWINTILPLVVPFWLGGGAFNIFLFRQFFMTIPYDLDEAARIDGASNYRIYWNIVMPLSKPVIATIAVFSFIHHWNDFFQPLIYLQNPEKWTMAIGLLGFKDLYSTAWNLMMAASTAMILPLLVLFFFAQRYFVGGIQMSGLAGR</sequence>
<dbReference type="Pfam" id="PF00528">
    <property type="entry name" value="BPD_transp_1"/>
    <property type="match status" value="1"/>
</dbReference>
<evidence type="ECO:0000313" key="9">
    <source>
        <dbReference type="EMBL" id="TQE94941.1"/>
    </source>
</evidence>
<keyword evidence="5 7" id="KW-1133">Transmembrane helix</keyword>
<dbReference type="GO" id="GO:0055085">
    <property type="term" value="P:transmembrane transport"/>
    <property type="evidence" value="ECO:0007669"/>
    <property type="project" value="InterPro"/>
</dbReference>
<dbReference type="GO" id="GO:0005886">
    <property type="term" value="C:plasma membrane"/>
    <property type="evidence" value="ECO:0007669"/>
    <property type="project" value="UniProtKB-SubCell"/>
</dbReference>
<feature type="domain" description="ABC transmembrane type-1" evidence="8">
    <location>
        <begin position="96"/>
        <end position="287"/>
    </location>
</feature>
<evidence type="ECO:0000256" key="2">
    <source>
        <dbReference type="ARBA" id="ARBA00022448"/>
    </source>
</evidence>
<evidence type="ECO:0000256" key="5">
    <source>
        <dbReference type="ARBA" id="ARBA00022989"/>
    </source>
</evidence>
<evidence type="ECO:0000259" key="8">
    <source>
        <dbReference type="PROSITE" id="PS50928"/>
    </source>
</evidence>
<organism evidence="9 10">
    <name type="scientific">Litorilinea aerophila</name>
    <dbReference type="NCBI Taxonomy" id="1204385"/>
    <lineage>
        <taxon>Bacteria</taxon>
        <taxon>Bacillati</taxon>
        <taxon>Chloroflexota</taxon>
        <taxon>Caldilineae</taxon>
        <taxon>Caldilineales</taxon>
        <taxon>Caldilineaceae</taxon>
        <taxon>Litorilinea</taxon>
    </lineage>
</organism>
<reference evidence="9 10" key="1">
    <citation type="submission" date="2019-06" db="EMBL/GenBank/DDBJ databases">
        <title>Genome sequence of Litorilinea aerophila BAA-2444.</title>
        <authorList>
            <person name="Maclea K.S."/>
            <person name="Maurais E.G."/>
            <person name="Iannazzi L.C."/>
        </authorList>
    </citation>
    <scope>NUCLEOTIDE SEQUENCE [LARGE SCALE GENOMIC DNA]</scope>
    <source>
        <strain evidence="9 10">ATCC BAA-2444</strain>
    </source>
</reference>
<evidence type="ECO:0000256" key="4">
    <source>
        <dbReference type="ARBA" id="ARBA00022692"/>
    </source>
</evidence>
<keyword evidence="6 7" id="KW-0472">Membrane</keyword>
<feature type="transmembrane region" description="Helical" evidence="7">
    <location>
        <begin position="100"/>
        <end position="121"/>
    </location>
</feature>
<dbReference type="CDD" id="cd06261">
    <property type="entry name" value="TM_PBP2"/>
    <property type="match status" value="1"/>
</dbReference>
<feature type="transmembrane region" description="Helical" evidence="7">
    <location>
        <begin position="133"/>
        <end position="155"/>
    </location>
</feature>
<keyword evidence="2 7" id="KW-0813">Transport</keyword>
<dbReference type="Gene3D" id="1.10.3720.10">
    <property type="entry name" value="MetI-like"/>
    <property type="match status" value="1"/>
</dbReference>